<dbReference type="RefSeq" id="WP_079537632.1">
    <property type="nucleotide sequence ID" value="NZ_LT670844.1"/>
</dbReference>
<gene>
    <name evidence="2" type="ORF">SAMN05444159_1543</name>
</gene>
<proteinExistence type="predicted"/>
<evidence type="ECO:0000313" key="3">
    <source>
        <dbReference type="Proteomes" id="UP000189935"/>
    </source>
</evidence>
<evidence type="ECO:0000313" key="2">
    <source>
        <dbReference type="EMBL" id="SHJ80387.1"/>
    </source>
</evidence>
<dbReference type="EMBL" id="LT670844">
    <property type="protein sequence ID" value="SHJ80387.1"/>
    <property type="molecule type" value="Genomic_DNA"/>
</dbReference>
<feature type="signal peptide" evidence="1">
    <location>
        <begin position="1"/>
        <end position="34"/>
    </location>
</feature>
<reference evidence="2 3" key="1">
    <citation type="submission" date="2016-11" db="EMBL/GenBank/DDBJ databases">
        <authorList>
            <person name="Jaros S."/>
            <person name="Januszkiewicz K."/>
            <person name="Wedrychowicz H."/>
        </authorList>
    </citation>
    <scope>NUCLEOTIDE SEQUENCE [LARGE SCALE GENOMIC DNA]</scope>
    <source>
        <strain evidence="2 3">GAS499</strain>
    </source>
</reference>
<sequence length="87" mass="8543">MKLDSKSGATLAAAAATLFLAGATVSTLSSPANAASGQCFGANACKGQSACKSASNSCKGLNACKGLGFSKMSDKRCENVGGKFVKS</sequence>
<accession>A0A1M6MAB2</accession>
<dbReference type="OrthoDB" id="5616300at2"/>
<organism evidence="2 3">
    <name type="scientific">Bradyrhizobium lablabi</name>
    <dbReference type="NCBI Taxonomy" id="722472"/>
    <lineage>
        <taxon>Bacteria</taxon>
        <taxon>Pseudomonadati</taxon>
        <taxon>Pseudomonadota</taxon>
        <taxon>Alphaproteobacteria</taxon>
        <taxon>Hyphomicrobiales</taxon>
        <taxon>Nitrobacteraceae</taxon>
        <taxon>Bradyrhizobium</taxon>
    </lineage>
</organism>
<dbReference type="AlphaFoldDB" id="A0A1M6MAB2"/>
<keyword evidence="1" id="KW-0732">Signal</keyword>
<evidence type="ECO:0008006" key="4">
    <source>
        <dbReference type="Google" id="ProtNLM"/>
    </source>
</evidence>
<feature type="chain" id="PRO_5012500327" description="Silver efflux pump" evidence="1">
    <location>
        <begin position="35"/>
        <end position="87"/>
    </location>
</feature>
<protein>
    <recommendedName>
        <fullName evidence="4">Silver efflux pump</fullName>
    </recommendedName>
</protein>
<evidence type="ECO:0000256" key="1">
    <source>
        <dbReference type="SAM" id="SignalP"/>
    </source>
</evidence>
<name>A0A1M6MAB2_9BRAD</name>
<dbReference type="Proteomes" id="UP000189935">
    <property type="component" value="Chromosome I"/>
</dbReference>